<dbReference type="InterPro" id="IPR051326">
    <property type="entry name" value="Kynurenine-oxoglutarate_AT"/>
</dbReference>
<gene>
    <name evidence="6" type="ORF">ACFO1V_14160</name>
</gene>
<dbReference type="EMBL" id="JBHSEL010000124">
    <property type="protein sequence ID" value="MFC4626332.1"/>
    <property type="molecule type" value="Genomic_DNA"/>
</dbReference>
<dbReference type="RefSeq" id="WP_374831218.1">
    <property type="nucleotide sequence ID" value="NZ_JBHEEZ010000007.1"/>
</dbReference>
<dbReference type="GO" id="GO:0008483">
    <property type="term" value="F:transaminase activity"/>
    <property type="evidence" value="ECO:0007669"/>
    <property type="project" value="UniProtKB-KW"/>
</dbReference>
<dbReference type="PANTHER" id="PTHR43807">
    <property type="entry name" value="FI04487P"/>
    <property type="match status" value="1"/>
</dbReference>
<comment type="caution">
    <text evidence="6">The sequence shown here is derived from an EMBL/GenBank/DDBJ whole genome shotgun (WGS) entry which is preliminary data.</text>
</comment>
<dbReference type="PANTHER" id="PTHR43807:SF20">
    <property type="entry name" value="FI04487P"/>
    <property type="match status" value="1"/>
</dbReference>
<evidence type="ECO:0000259" key="5">
    <source>
        <dbReference type="Pfam" id="PF00155"/>
    </source>
</evidence>
<sequence>MAHPVFEDIGTSIFEVMSRLATECKAINLGQGFPEALEPQEMIEAARQALADGPHQYPSMMGLPTLRQAVAENARRFFGLEIDWEQEVLITSGATEALADSLFALLQQGDEVIIIEPAYDSYAPIIRRAGALPVTVRLRPPHWHLPFDAMRDVISNKTRAIVLNNPMNPTGKVFTLEELRFIADLMLEHDLIAIADEVYDHLVFDGMCHISLLSLPEIRDRVVRIGSAGKSFSLTGWKVGYVTADKRLLAPIMRAHQYVNFSTPPALQAAVAAGLRFPDSYFEGLRNNLQARRDLLLDGLRNAGLKVANVAATYFALADIGDNPFEEDDFAFSQRMTREAGVATIPMSFFYENRDVISHVRFCFAKQADTLEEAVARIRNWTMATTE</sequence>
<dbReference type="Proteomes" id="UP001596042">
    <property type="component" value="Unassembled WGS sequence"/>
</dbReference>
<keyword evidence="4" id="KW-0663">Pyridoxal phosphate</keyword>
<dbReference type="InterPro" id="IPR015421">
    <property type="entry name" value="PyrdxlP-dep_Trfase_major"/>
</dbReference>
<evidence type="ECO:0000256" key="2">
    <source>
        <dbReference type="ARBA" id="ARBA00022576"/>
    </source>
</evidence>
<dbReference type="NCBIfam" id="NF006488">
    <property type="entry name" value="PRK08912.1"/>
    <property type="match status" value="1"/>
</dbReference>
<keyword evidence="2 6" id="KW-0032">Aminotransferase</keyword>
<evidence type="ECO:0000313" key="6">
    <source>
        <dbReference type="EMBL" id="MFC4626332.1"/>
    </source>
</evidence>
<accession>A0ABV9H7V4</accession>
<dbReference type="SUPFAM" id="SSF53383">
    <property type="entry name" value="PLP-dependent transferases"/>
    <property type="match status" value="1"/>
</dbReference>
<protein>
    <submittedName>
        <fullName evidence="6">Aminotransferase</fullName>
    </submittedName>
</protein>
<dbReference type="Gene3D" id="3.40.640.10">
    <property type="entry name" value="Type I PLP-dependent aspartate aminotransferase-like (Major domain)"/>
    <property type="match status" value="1"/>
</dbReference>
<dbReference type="CDD" id="cd00609">
    <property type="entry name" value="AAT_like"/>
    <property type="match status" value="1"/>
</dbReference>
<keyword evidence="3" id="KW-0808">Transferase</keyword>
<name>A0ABV9H7V4_9HYPH</name>
<feature type="domain" description="Aminotransferase class I/classII large" evidence="5">
    <location>
        <begin position="26"/>
        <end position="378"/>
    </location>
</feature>
<evidence type="ECO:0000256" key="4">
    <source>
        <dbReference type="ARBA" id="ARBA00022898"/>
    </source>
</evidence>
<dbReference type="InterPro" id="IPR004839">
    <property type="entry name" value="Aminotransferase_I/II_large"/>
</dbReference>
<organism evidence="6 7">
    <name type="scientific">Daeguia caeni</name>
    <dbReference type="NCBI Taxonomy" id="439612"/>
    <lineage>
        <taxon>Bacteria</taxon>
        <taxon>Pseudomonadati</taxon>
        <taxon>Pseudomonadota</taxon>
        <taxon>Alphaproteobacteria</taxon>
        <taxon>Hyphomicrobiales</taxon>
        <taxon>Brucellaceae</taxon>
        <taxon>Daeguia</taxon>
    </lineage>
</organism>
<comment type="cofactor">
    <cofactor evidence="1">
        <name>pyridoxal 5'-phosphate</name>
        <dbReference type="ChEBI" id="CHEBI:597326"/>
    </cofactor>
</comment>
<dbReference type="Gene3D" id="3.90.1150.10">
    <property type="entry name" value="Aspartate Aminotransferase, domain 1"/>
    <property type="match status" value="1"/>
</dbReference>
<evidence type="ECO:0000313" key="7">
    <source>
        <dbReference type="Proteomes" id="UP001596042"/>
    </source>
</evidence>
<evidence type="ECO:0000256" key="3">
    <source>
        <dbReference type="ARBA" id="ARBA00022679"/>
    </source>
</evidence>
<dbReference type="InterPro" id="IPR015424">
    <property type="entry name" value="PyrdxlP-dep_Trfase"/>
</dbReference>
<evidence type="ECO:0000256" key="1">
    <source>
        <dbReference type="ARBA" id="ARBA00001933"/>
    </source>
</evidence>
<dbReference type="Pfam" id="PF00155">
    <property type="entry name" value="Aminotran_1_2"/>
    <property type="match status" value="1"/>
</dbReference>
<proteinExistence type="predicted"/>
<keyword evidence="7" id="KW-1185">Reference proteome</keyword>
<reference evidence="7" key="1">
    <citation type="journal article" date="2019" name="Int. J. Syst. Evol. Microbiol.">
        <title>The Global Catalogue of Microorganisms (GCM) 10K type strain sequencing project: providing services to taxonomists for standard genome sequencing and annotation.</title>
        <authorList>
            <consortium name="The Broad Institute Genomics Platform"/>
            <consortium name="The Broad Institute Genome Sequencing Center for Infectious Disease"/>
            <person name="Wu L."/>
            <person name="Ma J."/>
        </authorList>
    </citation>
    <scope>NUCLEOTIDE SEQUENCE [LARGE SCALE GENOMIC DNA]</scope>
    <source>
        <strain evidence="7">CGMCC 1.15731</strain>
    </source>
</reference>
<dbReference type="InterPro" id="IPR015422">
    <property type="entry name" value="PyrdxlP-dep_Trfase_small"/>
</dbReference>